<evidence type="ECO:0000256" key="1">
    <source>
        <dbReference type="SAM" id="MobiDB-lite"/>
    </source>
</evidence>
<gene>
    <name evidence="2" type="ORF">RSP_3640</name>
</gene>
<proteinExistence type="predicted"/>
<name>Q3IW32_CERS4</name>
<feature type="region of interest" description="Disordered" evidence="1">
    <location>
        <begin position="1"/>
        <end position="33"/>
    </location>
</feature>
<evidence type="ECO:0000313" key="3">
    <source>
        <dbReference type="Proteomes" id="UP000002703"/>
    </source>
</evidence>
<dbReference type="AlphaFoldDB" id="Q3IW32"/>
<dbReference type="OrthoDB" id="8451021at2"/>
<dbReference type="eggNOG" id="ENOG503463U">
    <property type="taxonomic scope" value="Bacteria"/>
</dbReference>
<keyword evidence="3" id="KW-1185">Reference proteome</keyword>
<accession>Q3IW32</accession>
<dbReference type="EMBL" id="CP000144">
    <property type="protein sequence ID" value="ABA81252.1"/>
    <property type="molecule type" value="Genomic_DNA"/>
</dbReference>
<protein>
    <submittedName>
        <fullName evidence="2">Uncharacterized protein</fullName>
    </submittedName>
</protein>
<dbReference type="Proteomes" id="UP000002703">
    <property type="component" value="Chromosome 2"/>
</dbReference>
<sequence length="125" mass="12839">MGSSGSGRFSDYSGAERQSEGRGGESGGSSGGDRCRQAFSVSLEDVGLYSYFSKTGTVPTVGTALTLTFRTRILAADAAGVEIGALPTPFNYLAACIRDGISYTGVVTNSSALPAPRVDVDFVPV</sequence>
<dbReference type="EnsemblBacteria" id="ABA81252">
    <property type="protein sequence ID" value="ABA81252"/>
    <property type="gene ID" value="RSP_3640"/>
</dbReference>
<dbReference type="KEGG" id="rsp:RSP_3640"/>
<dbReference type="STRING" id="272943.RSP_3640"/>
<reference evidence="3" key="1">
    <citation type="submission" date="2005-09" db="EMBL/GenBank/DDBJ databases">
        <title>Complete sequence of chromosome 2 of Rhodobacter sphaeroides 2.4.1.</title>
        <authorList>
            <person name="Copeland A."/>
            <person name="Lucas S."/>
            <person name="Lapidus A."/>
            <person name="Barry K."/>
            <person name="Detter J.C."/>
            <person name="Glavina T."/>
            <person name="Hammon N."/>
            <person name="Israni S."/>
            <person name="Pitluck S."/>
            <person name="Richardson P."/>
            <person name="Mackenzie C."/>
            <person name="Choudhary M."/>
            <person name="Larimer F."/>
            <person name="Hauser L.J."/>
            <person name="Land M."/>
            <person name="Donohue T.J."/>
            <person name="Kaplan S."/>
        </authorList>
    </citation>
    <scope>NUCLEOTIDE SEQUENCE [LARGE SCALE GENOMIC DNA]</scope>
    <source>
        <strain evidence="3">ATCC 17023 / DSM 158 / JCM 6121 / CCUG 31486 / LMG 2827 / NBRC 12203 / NCIMB 8253 / ATH 2.4.1.</strain>
    </source>
</reference>
<organism evidence="2 3">
    <name type="scientific">Cereibacter sphaeroides (strain ATCC 17023 / DSM 158 / JCM 6121 / CCUG 31486 / LMG 2827 / NBRC 12203 / NCIMB 8253 / ATH 2.4.1.)</name>
    <name type="common">Rhodobacter sphaeroides</name>
    <dbReference type="NCBI Taxonomy" id="272943"/>
    <lineage>
        <taxon>Bacteria</taxon>
        <taxon>Pseudomonadati</taxon>
        <taxon>Pseudomonadota</taxon>
        <taxon>Alphaproteobacteria</taxon>
        <taxon>Rhodobacterales</taxon>
        <taxon>Paracoccaceae</taxon>
        <taxon>Cereibacter</taxon>
    </lineage>
</organism>
<evidence type="ECO:0000313" key="2">
    <source>
        <dbReference type="EMBL" id="ABA81252.1"/>
    </source>
</evidence>